<accession>A0A6N7LND5</accession>
<sequence length="112" mass="12306">MRLRPPTRMASNSGALTIPASVRRADGGTASPGPAWEGLDENIMSAYNWLARNYGSGAKIWLFGFSRGVHRAQSRWKTSFTPSSSGYLFAFANDAWQTYDNNRGSVKSTIAR</sequence>
<dbReference type="AlphaFoldDB" id="A0A6N7LND5"/>
<proteinExistence type="predicted"/>
<dbReference type="Proteomes" id="UP000439983">
    <property type="component" value="Unassembled WGS sequence"/>
</dbReference>
<dbReference type="OrthoDB" id="4378831at2"/>
<gene>
    <name evidence="2" type="ORF">GHK62_26720</name>
</gene>
<feature type="domain" description="T6SS Phospholipase effector Tle1-like catalytic" evidence="1">
    <location>
        <begin position="37"/>
        <end position="73"/>
    </location>
</feature>
<dbReference type="InterPro" id="IPR018712">
    <property type="entry name" value="Tle1-like_cat"/>
</dbReference>
<reference evidence="2 3" key="1">
    <citation type="journal article" date="2013" name="Genome Biol.">
        <title>Comparative genomics of the core and accessory genomes of 48 Sinorhizobium strains comprising five genospecies.</title>
        <authorList>
            <person name="Sugawara M."/>
            <person name="Epstein B."/>
            <person name="Badgley B.D."/>
            <person name="Unno T."/>
            <person name="Xu L."/>
            <person name="Reese J."/>
            <person name="Gyaneshwar P."/>
            <person name="Denny R."/>
            <person name="Mudge J."/>
            <person name="Bharti A.K."/>
            <person name="Farmer A.D."/>
            <person name="May G.D."/>
            <person name="Woodward J.E."/>
            <person name="Medigue C."/>
            <person name="Vallenet D."/>
            <person name="Lajus A."/>
            <person name="Rouy Z."/>
            <person name="Martinez-Vaz B."/>
            <person name="Tiffin P."/>
            <person name="Young N.D."/>
            <person name="Sadowsky M.J."/>
        </authorList>
    </citation>
    <scope>NUCLEOTIDE SEQUENCE [LARGE SCALE GENOMIC DNA]</scope>
    <source>
        <strain evidence="2 3">USDA4894</strain>
    </source>
</reference>
<keyword evidence="3" id="KW-1185">Reference proteome</keyword>
<dbReference type="EMBL" id="WITC01000117">
    <property type="protein sequence ID" value="MQX18194.1"/>
    <property type="molecule type" value="Genomic_DNA"/>
</dbReference>
<organism evidence="2 3">
    <name type="scientific">Sinorhizobium terangae</name>
    <dbReference type="NCBI Taxonomy" id="110322"/>
    <lineage>
        <taxon>Bacteria</taxon>
        <taxon>Pseudomonadati</taxon>
        <taxon>Pseudomonadota</taxon>
        <taxon>Alphaproteobacteria</taxon>
        <taxon>Hyphomicrobiales</taxon>
        <taxon>Rhizobiaceae</taxon>
        <taxon>Sinorhizobium/Ensifer group</taxon>
        <taxon>Sinorhizobium</taxon>
    </lineage>
</organism>
<dbReference type="Pfam" id="PF09994">
    <property type="entry name" value="T6SS_Tle1-like_cat"/>
    <property type="match status" value="1"/>
</dbReference>
<comment type="caution">
    <text evidence="2">The sequence shown here is derived from an EMBL/GenBank/DDBJ whole genome shotgun (WGS) entry which is preliminary data.</text>
</comment>
<name>A0A6N7LND5_SINTE</name>
<evidence type="ECO:0000313" key="2">
    <source>
        <dbReference type="EMBL" id="MQX18194.1"/>
    </source>
</evidence>
<evidence type="ECO:0000313" key="3">
    <source>
        <dbReference type="Proteomes" id="UP000439983"/>
    </source>
</evidence>
<protein>
    <recommendedName>
        <fullName evidence="1">T6SS Phospholipase effector Tle1-like catalytic domain-containing protein</fullName>
    </recommendedName>
</protein>
<evidence type="ECO:0000259" key="1">
    <source>
        <dbReference type="Pfam" id="PF09994"/>
    </source>
</evidence>